<dbReference type="GO" id="GO:0003700">
    <property type="term" value="F:DNA-binding transcription factor activity"/>
    <property type="evidence" value="ECO:0007669"/>
    <property type="project" value="InterPro"/>
</dbReference>
<accession>A0A1V1I0H4</accession>
<dbReference type="GO" id="GO:0003677">
    <property type="term" value="F:DNA binding"/>
    <property type="evidence" value="ECO:0007669"/>
    <property type="project" value="UniProtKB-KW"/>
</dbReference>
<dbReference type="PRINTS" id="PR00598">
    <property type="entry name" value="HTHMARR"/>
</dbReference>
<dbReference type="AlphaFoldDB" id="A0A1V1I0H4"/>
<dbReference type="PANTHER" id="PTHR42756:SF1">
    <property type="entry name" value="TRANSCRIPTIONAL REPRESSOR OF EMRAB OPERON"/>
    <property type="match status" value="1"/>
</dbReference>
<dbReference type="Pfam" id="PF12802">
    <property type="entry name" value="MarR_2"/>
    <property type="match status" value="1"/>
</dbReference>
<dbReference type="InterPro" id="IPR036390">
    <property type="entry name" value="WH_DNA-bd_sf"/>
</dbReference>
<gene>
    <name evidence="5" type="ORF">CRIB_991</name>
</gene>
<dbReference type="PROSITE" id="PS50995">
    <property type="entry name" value="HTH_MARR_2"/>
    <property type="match status" value="1"/>
</dbReference>
<keyword evidence="2" id="KW-0238">DNA-binding</keyword>
<dbReference type="PANTHER" id="PTHR42756">
    <property type="entry name" value="TRANSCRIPTIONAL REGULATOR, MARR"/>
    <property type="match status" value="1"/>
</dbReference>
<dbReference type="EMBL" id="LN555523">
    <property type="protein sequence ID" value="CED93742.1"/>
    <property type="molecule type" value="Genomic_DNA"/>
</dbReference>
<keyword evidence="6" id="KW-1185">Reference proteome</keyword>
<evidence type="ECO:0000313" key="5">
    <source>
        <dbReference type="EMBL" id="CED93742.1"/>
    </source>
</evidence>
<proteinExistence type="predicted"/>
<dbReference type="SMART" id="SM00347">
    <property type="entry name" value="HTH_MARR"/>
    <property type="match status" value="1"/>
</dbReference>
<dbReference type="InterPro" id="IPR036388">
    <property type="entry name" value="WH-like_DNA-bd_sf"/>
</dbReference>
<dbReference type="SUPFAM" id="SSF46785">
    <property type="entry name" value="Winged helix' DNA-binding domain"/>
    <property type="match status" value="1"/>
</dbReference>
<evidence type="ECO:0000259" key="4">
    <source>
        <dbReference type="PROSITE" id="PS50995"/>
    </source>
</evidence>
<evidence type="ECO:0000256" key="3">
    <source>
        <dbReference type="ARBA" id="ARBA00023163"/>
    </source>
</evidence>
<sequence>MIEKMQEINLFSRMIIHRATKEYEIPTQHLDLLSQLLTHKEDLTPMCLSKIMGVNKTIISRIIDSLNKGGYIVKIKDPRDKRSYFVSITELGREKVNKIYNYYLSPIYELHRKLGEEDFSKLIYYIEKANKKMNQNKGEGV</sequence>
<dbReference type="KEGG" id="ril:CRIB_991"/>
<evidence type="ECO:0000256" key="1">
    <source>
        <dbReference type="ARBA" id="ARBA00023015"/>
    </source>
</evidence>
<evidence type="ECO:0000313" key="6">
    <source>
        <dbReference type="Proteomes" id="UP000245622"/>
    </source>
</evidence>
<dbReference type="Proteomes" id="UP000245622">
    <property type="component" value="Chromosome 1"/>
</dbReference>
<dbReference type="Gene3D" id="1.10.10.10">
    <property type="entry name" value="Winged helix-like DNA-binding domain superfamily/Winged helix DNA-binding domain"/>
    <property type="match status" value="1"/>
</dbReference>
<name>A0A1V1I0H4_9FIRM</name>
<evidence type="ECO:0000256" key="2">
    <source>
        <dbReference type="ARBA" id="ARBA00023125"/>
    </source>
</evidence>
<organism evidence="5 6">
    <name type="scientific">Romboutsia ilealis</name>
    <dbReference type="NCBI Taxonomy" id="1115758"/>
    <lineage>
        <taxon>Bacteria</taxon>
        <taxon>Bacillati</taxon>
        <taxon>Bacillota</taxon>
        <taxon>Clostridia</taxon>
        <taxon>Peptostreptococcales</taxon>
        <taxon>Peptostreptococcaceae</taxon>
        <taxon>Romboutsia</taxon>
    </lineage>
</organism>
<reference evidence="5 6" key="1">
    <citation type="submission" date="2014-04" db="EMBL/GenBank/DDBJ databases">
        <authorList>
            <person name="Hornung B.V."/>
        </authorList>
    </citation>
    <scope>NUCLEOTIDE SEQUENCE [LARGE SCALE GENOMIC DNA]</scope>
    <source>
        <strain evidence="5 6">CRIB</strain>
    </source>
</reference>
<keyword evidence="3" id="KW-0804">Transcription</keyword>
<protein>
    <submittedName>
        <fullName evidence="5">Transcriptional regulator, MarR</fullName>
    </submittedName>
</protein>
<dbReference type="InterPro" id="IPR000835">
    <property type="entry name" value="HTH_MarR-typ"/>
</dbReference>
<feature type="domain" description="HTH marR-type" evidence="4">
    <location>
        <begin position="1"/>
        <end position="131"/>
    </location>
</feature>
<keyword evidence="1" id="KW-0805">Transcription regulation</keyword>